<protein>
    <submittedName>
        <fullName evidence="1">Uncharacterized protein</fullName>
    </submittedName>
</protein>
<comment type="caution">
    <text evidence="1">The sequence shown here is derived from an EMBL/GenBank/DDBJ whole genome shotgun (WGS) entry which is preliminary data.</text>
</comment>
<proteinExistence type="predicted"/>
<evidence type="ECO:0000313" key="2">
    <source>
        <dbReference type="Proteomes" id="UP001283361"/>
    </source>
</evidence>
<evidence type="ECO:0000313" key="1">
    <source>
        <dbReference type="EMBL" id="KAK3771325.1"/>
    </source>
</evidence>
<reference evidence="1" key="1">
    <citation type="journal article" date="2023" name="G3 (Bethesda)">
        <title>A reference genome for the long-term kleptoplast-retaining sea slug Elysia crispata morphotype clarki.</title>
        <authorList>
            <person name="Eastman K.E."/>
            <person name="Pendleton A.L."/>
            <person name="Shaikh M.A."/>
            <person name="Suttiyut T."/>
            <person name="Ogas R."/>
            <person name="Tomko P."/>
            <person name="Gavelis G."/>
            <person name="Widhalm J.R."/>
            <person name="Wisecaver J.H."/>
        </authorList>
    </citation>
    <scope>NUCLEOTIDE SEQUENCE</scope>
    <source>
        <strain evidence="1">ECLA1</strain>
    </source>
</reference>
<dbReference type="AlphaFoldDB" id="A0AAE0ZLD2"/>
<accession>A0AAE0ZLD2</accession>
<keyword evidence="2" id="KW-1185">Reference proteome</keyword>
<organism evidence="1 2">
    <name type="scientific">Elysia crispata</name>
    <name type="common">lettuce slug</name>
    <dbReference type="NCBI Taxonomy" id="231223"/>
    <lineage>
        <taxon>Eukaryota</taxon>
        <taxon>Metazoa</taxon>
        <taxon>Spiralia</taxon>
        <taxon>Lophotrochozoa</taxon>
        <taxon>Mollusca</taxon>
        <taxon>Gastropoda</taxon>
        <taxon>Heterobranchia</taxon>
        <taxon>Euthyneura</taxon>
        <taxon>Panpulmonata</taxon>
        <taxon>Sacoglossa</taxon>
        <taxon>Placobranchoidea</taxon>
        <taxon>Plakobranchidae</taxon>
        <taxon>Elysia</taxon>
    </lineage>
</organism>
<name>A0AAE0ZLD2_9GAST</name>
<sequence length="132" mass="15223">MVATRTAAIWTSSSTKKSYSHGALHILVFTDGNMSVELRWPRATPLALRSTAASQAVFRLFRPVHRRIHGFGSQQRKSLNCWFCNLQQGDPRFSYSQAQHQQELLEQGRENPHGRERFLSTRAGLRYITREH</sequence>
<dbReference type="Proteomes" id="UP001283361">
    <property type="component" value="Unassembled WGS sequence"/>
</dbReference>
<gene>
    <name evidence="1" type="ORF">RRG08_056536</name>
</gene>
<dbReference type="EMBL" id="JAWDGP010003758">
    <property type="protein sequence ID" value="KAK3771325.1"/>
    <property type="molecule type" value="Genomic_DNA"/>
</dbReference>